<keyword evidence="1" id="KW-0472">Membrane</keyword>
<gene>
    <name evidence="2" type="ORF">A2W05_06915</name>
</gene>
<dbReference type="NCBIfam" id="TIGR04411">
    <property type="entry name" value="T2SS_GspN_Lepto"/>
    <property type="match status" value="1"/>
</dbReference>
<name>A0A1F7RYV4_9BACT</name>
<proteinExistence type="predicted"/>
<sequence length="308" mass="34593">MKKPGVLKLPSIKIFLGKIKNLPREVFLYLAYGVFCLLLFIYLRFPYEKVQDILLASFAEKNSYTVLAEEKKFKFPLGFRWKNVRIGKTENFLQESFYKTDELVIKVNLIPLIILRKSLDFDCKAYGGEIGWTLVLKNTGYEIAEETVKELDLSKIFSSKNTKDSKVAGTIAPSFNLFVPKEGLSFSNGGVSVKLKNFRMENIFPLLPKIYLTDIKSEIKFLKGRGSIKVLEASGEDVKVTGRGNIDFGNTLMESRLNLSLKVTTMGKNAFGKRISVIGGSKGRSFIPVTITGNLLNPMIRVSGVMLN</sequence>
<organism evidence="2 3">
    <name type="scientific">Candidatus Schekmanbacteria bacterium RBG_16_38_10</name>
    <dbReference type="NCBI Taxonomy" id="1817879"/>
    <lineage>
        <taxon>Bacteria</taxon>
        <taxon>Candidatus Schekmaniibacteriota</taxon>
    </lineage>
</organism>
<evidence type="ECO:0000313" key="2">
    <source>
        <dbReference type="EMBL" id="OGL46610.1"/>
    </source>
</evidence>
<evidence type="ECO:0000313" key="3">
    <source>
        <dbReference type="Proteomes" id="UP000178797"/>
    </source>
</evidence>
<reference evidence="2 3" key="1">
    <citation type="journal article" date="2016" name="Nat. Commun.">
        <title>Thousands of microbial genomes shed light on interconnected biogeochemical processes in an aquifer system.</title>
        <authorList>
            <person name="Anantharaman K."/>
            <person name="Brown C.T."/>
            <person name="Hug L.A."/>
            <person name="Sharon I."/>
            <person name="Castelle C.J."/>
            <person name="Probst A.J."/>
            <person name="Thomas B.C."/>
            <person name="Singh A."/>
            <person name="Wilkins M.J."/>
            <person name="Karaoz U."/>
            <person name="Brodie E.L."/>
            <person name="Williams K.H."/>
            <person name="Hubbard S.S."/>
            <person name="Banfield J.F."/>
        </authorList>
    </citation>
    <scope>NUCLEOTIDE SEQUENCE [LARGE SCALE GENOMIC DNA]</scope>
</reference>
<keyword evidence="1" id="KW-0812">Transmembrane</keyword>
<protein>
    <submittedName>
        <fullName evidence="2">Type II secretion system protein GspN</fullName>
    </submittedName>
</protein>
<dbReference type="Proteomes" id="UP000178797">
    <property type="component" value="Unassembled WGS sequence"/>
</dbReference>
<dbReference type="AlphaFoldDB" id="A0A1F7RYV4"/>
<evidence type="ECO:0000256" key="1">
    <source>
        <dbReference type="SAM" id="Phobius"/>
    </source>
</evidence>
<comment type="caution">
    <text evidence="2">The sequence shown here is derived from an EMBL/GenBank/DDBJ whole genome shotgun (WGS) entry which is preliminary data.</text>
</comment>
<accession>A0A1F7RYV4</accession>
<dbReference type="EMBL" id="MGDE01000082">
    <property type="protein sequence ID" value="OGL46610.1"/>
    <property type="molecule type" value="Genomic_DNA"/>
</dbReference>
<feature type="transmembrane region" description="Helical" evidence="1">
    <location>
        <begin position="26"/>
        <end position="45"/>
    </location>
</feature>
<keyword evidence="1" id="KW-1133">Transmembrane helix</keyword>
<dbReference type="InterPro" id="IPR030925">
    <property type="entry name" value="T2SS_GspN_Lepto"/>
</dbReference>